<dbReference type="Pfam" id="PF00941">
    <property type="entry name" value="FAD_binding_5"/>
    <property type="match status" value="1"/>
</dbReference>
<keyword evidence="1" id="KW-0285">Flavoprotein</keyword>
<proteinExistence type="predicted"/>
<dbReference type="EMBL" id="JAKFHA010000032">
    <property type="protein sequence ID" value="MCF2532282.1"/>
    <property type="molecule type" value="Genomic_DNA"/>
</dbReference>
<dbReference type="InterPro" id="IPR002346">
    <property type="entry name" value="Mopterin_DH_FAD-bd"/>
</dbReference>
<evidence type="ECO:0000256" key="3">
    <source>
        <dbReference type="ARBA" id="ARBA00023002"/>
    </source>
</evidence>
<dbReference type="Proteomes" id="UP001165378">
    <property type="component" value="Unassembled WGS sequence"/>
</dbReference>
<evidence type="ECO:0000313" key="6">
    <source>
        <dbReference type="Proteomes" id="UP001165378"/>
    </source>
</evidence>
<dbReference type="SUPFAM" id="SSF55447">
    <property type="entry name" value="CO dehydrogenase flavoprotein C-terminal domain-like"/>
    <property type="match status" value="1"/>
</dbReference>
<dbReference type="GO" id="GO:0016491">
    <property type="term" value="F:oxidoreductase activity"/>
    <property type="evidence" value="ECO:0007669"/>
    <property type="project" value="UniProtKB-KW"/>
</dbReference>
<dbReference type="GO" id="GO:0071949">
    <property type="term" value="F:FAD binding"/>
    <property type="evidence" value="ECO:0007669"/>
    <property type="project" value="InterPro"/>
</dbReference>
<dbReference type="RefSeq" id="WP_235057114.1">
    <property type="nucleotide sequence ID" value="NZ_JAKFHA010000032.1"/>
</dbReference>
<sequence>MLPHSLDEAVDALAREPAALPVAGGTDLMPRVNAGLLRPRALLGLSGIPELRLWQYEGRTAVVGAGVTWARLAGPDLAALVPGLAMAARQVGTPQIRMMGTLGGNLAARTREADSVPVLAALEATVVVRSPGGVREFVCDAEPGAQLRSGELIVGVRVPVLHGPQEFLKARVAAGFHATLALVADPGARSVRCAVGGVRPGAERTPAAEQWLAERIDPGTGLLTDPDAPARFGALVADGLSRSEGPRSARAHEARVVAALARRAAERAFARKAGRT</sequence>
<accession>A0AA41Q6T9</accession>
<dbReference type="InterPro" id="IPR016169">
    <property type="entry name" value="FAD-bd_PCMH_sub2"/>
</dbReference>
<dbReference type="SUPFAM" id="SSF56176">
    <property type="entry name" value="FAD-binding/transporter-associated domain-like"/>
    <property type="match status" value="1"/>
</dbReference>
<keyword evidence="2" id="KW-0274">FAD</keyword>
<dbReference type="InterPro" id="IPR051312">
    <property type="entry name" value="Diverse_Substr_Oxidored"/>
</dbReference>
<protein>
    <submittedName>
        <fullName evidence="5">FAD binding domain-containing protein</fullName>
    </submittedName>
</protein>
<name>A0AA41Q6T9_9ACTN</name>
<dbReference type="Gene3D" id="3.30.43.10">
    <property type="entry name" value="Uridine Diphospho-n-acetylenolpyruvylglucosamine Reductase, domain 2"/>
    <property type="match status" value="1"/>
</dbReference>
<dbReference type="PANTHER" id="PTHR42659">
    <property type="entry name" value="XANTHINE DEHYDROGENASE SUBUNIT C-RELATED"/>
    <property type="match status" value="1"/>
</dbReference>
<evidence type="ECO:0000259" key="4">
    <source>
        <dbReference type="PROSITE" id="PS51387"/>
    </source>
</evidence>
<comment type="caution">
    <text evidence="5">The sequence shown here is derived from an EMBL/GenBank/DDBJ whole genome shotgun (WGS) entry which is preliminary data.</text>
</comment>
<dbReference type="PROSITE" id="PS51387">
    <property type="entry name" value="FAD_PCMH"/>
    <property type="match status" value="1"/>
</dbReference>
<feature type="domain" description="FAD-binding PCMH-type" evidence="4">
    <location>
        <begin position="1"/>
        <end position="163"/>
    </location>
</feature>
<reference evidence="5" key="1">
    <citation type="submission" date="2022-01" db="EMBL/GenBank/DDBJ databases">
        <title>Genome-Based Taxonomic Classification of the Phylum Actinobacteria.</title>
        <authorList>
            <person name="Gao Y."/>
        </authorList>
    </citation>
    <scope>NUCLEOTIDE SEQUENCE</scope>
    <source>
        <strain evidence="5">KLBMP 8922</strain>
    </source>
</reference>
<dbReference type="InterPro" id="IPR036683">
    <property type="entry name" value="CO_DH_flav_C_dom_sf"/>
</dbReference>
<gene>
    <name evidence="5" type="ORF">LZ495_34415</name>
</gene>
<evidence type="ECO:0000313" key="5">
    <source>
        <dbReference type="EMBL" id="MCF2532282.1"/>
    </source>
</evidence>
<dbReference type="Gene3D" id="3.30.390.50">
    <property type="entry name" value="CO dehydrogenase flavoprotein, C-terminal domain"/>
    <property type="match status" value="1"/>
</dbReference>
<evidence type="ECO:0000256" key="2">
    <source>
        <dbReference type="ARBA" id="ARBA00022827"/>
    </source>
</evidence>
<keyword evidence="3" id="KW-0560">Oxidoreductase</keyword>
<dbReference type="PANTHER" id="PTHR42659:SF2">
    <property type="entry name" value="XANTHINE DEHYDROGENASE SUBUNIT C-RELATED"/>
    <property type="match status" value="1"/>
</dbReference>
<evidence type="ECO:0000256" key="1">
    <source>
        <dbReference type="ARBA" id="ARBA00022630"/>
    </source>
</evidence>
<dbReference type="AlphaFoldDB" id="A0AA41Q6T9"/>
<organism evidence="5 6">
    <name type="scientific">Yinghuangia soli</name>
    <dbReference type="NCBI Taxonomy" id="2908204"/>
    <lineage>
        <taxon>Bacteria</taxon>
        <taxon>Bacillati</taxon>
        <taxon>Actinomycetota</taxon>
        <taxon>Actinomycetes</taxon>
        <taxon>Kitasatosporales</taxon>
        <taxon>Streptomycetaceae</taxon>
        <taxon>Yinghuangia</taxon>
    </lineage>
</organism>
<dbReference type="InterPro" id="IPR016166">
    <property type="entry name" value="FAD-bd_PCMH"/>
</dbReference>
<dbReference type="InterPro" id="IPR016167">
    <property type="entry name" value="FAD-bd_PCMH_sub1"/>
</dbReference>
<keyword evidence="6" id="KW-1185">Reference proteome</keyword>
<dbReference type="InterPro" id="IPR036318">
    <property type="entry name" value="FAD-bd_PCMH-like_sf"/>
</dbReference>
<dbReference type="Gene3D" id="3.30.465.10">
    <property type="match status" value="1"/>
</dbReference>